<name>G4T9L6_SERID</name>
<sequence>MGDRETLISMGFAQDRVEWALRDTPPGADLQTFMDHIFEHEAQAVPPPQASQTYGPPSHPPPPHLQVQAPPLPPRSPSPAPLAQSMASMSINQVTPDPVQPTSSFESDAVQRYAAFLEEHKEHLKEARTDLISAIALHAVITRFLKEEGERWRNEFGLPAPAPEESTSTTRSSQDASQGNREETLKVEEPGPVITVENTEEQEEQKPKSDVYDPIAVYDPTRPRIPPLESVQEFLDRVITGYDADEPVENAKKRAWEIHPRMSEEVSNLRWSSGIFDATPYDDSFNRRAEAHSARLSELHLRGDWDTANRLEEEYSERERVIRQQKNRSDFEDYCRKYLNPAREMVHKAFADIHPIYAELQGYLEEDNPELDVVRAIAALEQVSETMETGMRTLAELEDDHMRREFELQREVITDDKSRSDPWGDASKFEKQHELRLLELKAQRTAQRADRRAPFFALSTRRIKEAIAVVDRDQELLQQHLRTLLDTVPPTIPLDQEEARAKEGDTAPSKVPLPSIELHAQITSAQSSLWSVHAMTNDMRSVLRGLERKQMWEKREDDLAQLAASETRAGRGDNWYFGPGSAMRDRGEKEDEETERLFDKENDRRREGFNAFMAPVRDYMTSYKDREMLVLQKLTMGMTAHGPMKSSVNIPSGSGGDSTAALSAMQKMMMQQQQTQMISNMMWSQHAARMSVINNIGSSNSSWVVKYY</sequence>
<protein>
    <submittedName>
        <fullName evidence="2">Uncharacterized protein</fullName>
    </submittedName>
</protein>
<proteinExistence type="predicted"/>
<dbReference type="InParanoid" id="G4T9L6"/>
<evidence type="ECO:0000313" key="2">
    <source>
        <dbReference type="EMBL" id="CCA68009.1"/>
    </source>
</evidence>
<feature type="region of interest" description="Disordered" evidence="1">
    <location>
        <begin position="156"/>
        <end position="215"/>
    </location>
</feature>
<feature type="compositionally biased region" description="Polar residues" evidence="1">
    <location>
        <begin position="165"/>
        <end position="179"/>
    </location>
</feature>
<reference evidence="2 3" key="1">
    <citation type="journal article" date="2011" name="PLoS Pathog.">
        <title>Endophytic Life Strategies Decoded by Genome and Transcriptome Analyses of the Mutualistic Root Symbiont Piriformospora indica.</title>
        <authorList>
            <person name="Zuccaro A."/>
            <person name="Lahrmann U."/>
            <person name="Guldener U."/>
            <person name="Langen G."/>
            <person name="Pfiffi S."/>
            <person name="Biedenkopf D."/>
            <person name="Wong P."/>
            <person name="Samans B."/>
            <person name="Grimm C."/>
            <person name="Basiewicz M."/>
            <person name="Murat C."/>
            <person name="Martin F."/>
            <person name="Kogel K.H."/>
        </authorList>
    </citation>
    <scope>NUCLEOTIDE SEQUENCE [LARGE SCALE GENOMIC DNA]</scope>
    <source>
        <strain evidence="2 3">DSM 11827</strain>
    </source>
</reference>
<evidence type="ECO:0000256" key="1">
    <source>
        <dbReference type="SAM" id="MobiDB-lite"/>
    </source>
</evidence>
<feature type="region of interest" description="Disordered" evidence="1">
    <location>
        <begin position="39"/>
        <end position="83"/>
    </location>
</feature>
<organism evidence="2 3">
    <name type="scientific">Serendipita indica (strain DSM 11827)</name>
    <name type="common">Root endophyte fungus</name>
    <name type="synonym">Piriformospora indica</name>
    <dbReference type="NCBI Taxonomy" id="1109443"/>
    <lineage>
        <taxon>Eukaryota</taxon>
        <taxon>Fungi</taxon>
        <taxon>Dikarya</taxon>
        <taxon>Basidiomycota</taxon>
        <taxon>Agaricomycotina</taxon>
        <taxon>Agaricomycetes</taxon>
        <taxon>Sebacinales</taxon>
        <taxon>Serendipitaceae</taxon>
        <taxon>Serendipita</taxon>
    </lineage>
</organism>
<dbReference type="EMBL" id="CAFZ01000024">
    <property type="protein sequence ID" value="CCA68009.1"/>
    <property type="molecule type" value="Genomic_DNA"/>
</dbReference>
<comment type="caution">
    <text evidence="2">The sequence shown here is derived from an EMBL/GenBank/DDBJ whole genome shotgun (WGS) entry which is preliminary data.</text>
</comment>
<keyword evidence="3" id="KW-1185">Reference proteome</keyword>
<dbReference type="HOGENOM" id="CLU_402304_0_0_1"/>
<dbReference type="Proteomes" id="UP000007148">
    <property type="component" value="Unassembled WGS sequence"/>
</dbReference>
<feature type="region of interest" description="Disordered" evidence="1">
    <location>
        <begin position="571"/>
        <end position="596"/>
    </location>
</feature>
<feature type="compositionally biased region" description="Basic and acidic residues" evidence="1">
    <location>
        <begin position="180"/>
        <end position="189"/>
    </location>
</feature>
<dbReference type="OrthoDB" id="3243937at2759"/>
<feature type="compositionally biased region" description="Basic and acidic residues" evidence="1">
    <location>
        <begin position="583"/>
        <end position="596"/>
    </location>
</feature>
<dbReference type="AlphaFoldDB" id="G4T9L6"/>
<feature type="compositionally biased region" description="Pro residues" evidence="1">
    <location>
        <begin position="57"/>
        <end position="80"/>
    </location>
</feature>
<accession>G4T9L6</accession>
<evidence type="ECO:0000313" key="3">
    <source>
        <dbReference type="Proteomes" id="UP000007148"/>
    </source>
</evidence>
<gene>
    <name evidence="2" type="ORF">PIIN_01876</name>
</gene>